<reference evidence="3 4" key="1">
    <citation type="journal article" date="2007" name="Nat. Genet.">
        <title>Comparative genomic analysis of three Leishmania species that cause diverse human disease.</title>
        <authorList>
            <person name="Peacock C.S."/>
            <person name="Seeger K."/>
            <person name="Harris D."/>
            <person name="Murphy L."/>
            <person name="Ruiz J.C."/>
            <person name="Quail M.A."/>
            <person name="Peters N."/>
            <person name="Adlem E."/>
            <person name="Tivey A."/>
            <person name="Aslett M."/>
            <person name="Kerhornou A."/>
            <person name="Ivens A."/>
            <person name="Fraser A."/>
            <person name="Rajandream M.A."/>
            <person name="Carver T."/>
            <person name="Norbertczak H."/>
            <person name="Chillingworth T."/>
            <person name="Hance Z."/>
            <person name="Jagels K."/>
            <person name="Moule S."/>
            <person name="Ormond D."/>
            <person name="Rutter S."/>
            <person name="Squares R."/>
            <person name="Whitehead S."/>
            <person name="Rabbinowitsch E."/>
            <person name="Arrowsmith C."/>
            <person name="White B."/>
            <person name="Thurston S."/>
            <person name="Bringaud F."/>
            <person name="Baldauf S.L."/>
            <person name="Faulconbridge A."/>
            <person name="Jeffares D."/>
            <person name="Depledge D.P."/>
            <person name="Oyola S.O."/>
            <person name="Hilley J.D."/>
            <person name="Brito L.O."/>
            <person name="Tosi L.R."/>
            <person name="Barrell B."/>
            <person name="Cruz A.K."/>
            <person name="Mottram J.C."/>
            <person name="Smith D.F."/>
            <person name="Berriman M."/>
        </authorList>
    </citation>
    <scope>NUCLEOTIDE SEQUENCE [LARGE SCALE GENOMIC DNA]</scope>
    <source>
        <strain evidence="3 4">JPCM5</strain>
    </source>
</reference>
<feature type="compositionally biased region" description="Low complexity" evidence="1">
    <location>
        <begin position="157"/>
        <end position="167"/>
    </location>
</feature>
<dbReference type="GO" id="GO:0005737">
    <property type="term" value="C:cytoplasm"/>
    <property type="evidence" value="ECO:0007669"/>
    <property type="project" value="TreeGrafter"/>
</dbReference>
<dbReference type="Pfam" id="PF04468">
    <property type="entry name" value="PSP1"/>
    <property type="match status" value="1"/>
</dbReference>
<evidence type="ECO:0000256" key="1">
    <source>
        <dbReference type="SAM" id="MobiDB-lite"/>
    </source>
</evidence>
<dbReference type="AlphaFoldDB" id="A4I8W6"/>
<dbReference type="PANTHER" id="PTHR43830">
    <property type="entry name" value="PROTEIN PSP1"/>
    <property type="match status" value="1"/>
</dbReference>
<accession>A4I8W6</accession>
<name>A4I8W6_LEIIN</name>
<dbReference type="EMBL" id="FR796465">
    <property type="protein sequence ID" value="CAM71266.1"/>
    <property type="molecule type" value="Genomic_DNA"/>
</dbReference>
<protein>
    <recommendedName>
        <fullName evidence="2">PSP1 C-terminal domain-containing protein</fullName>
    </recommendedName>
</protein>
<dbReference type="VEuPathDB" id="TriTrypDB:LINF_330017600"/>
<dbReference type="InterPro" id="IPR047767">
    <property type="entry name" value="PSP1-like"/>
</dbReference>
<feature type="region of interest" description="Disordered" evidence="1">
    <location>
        <begin position="558"/>
        <end position="632"/>
    </location>
</feature>
<feature type="compositionally biased region" description="Polar residues" evidence="1">
    <location>
        <begin position="600"/>
        <end position="613"/>
    </location>
</feature>
<sequence>MSARIHPDPCGGIRAIENTKATLTNDPQDFTEISSLFQTFGQQDVSSGEDDDSEGMAGTHCAGYDRRGAATTPSGQDVDAYSSSTYAQRGDHVARASSSSVSRAGQGSLSSRRSRHPFNRSSHNPYVLLGSSDVNRPEQEASAMENSSRAVRRRRSSYSYSNNTSQNALMFEFNSNSTSTSTPTPADLGSSNLADSGTIRRHPSQQLQQQQPVDAPSTRFWRDGNRMTLSTTDVRPIPITTVGTLTCSDKEQNFNVNVKQRVRPSANSASCSLNTSSMTMPVVQSVSPAPTSASAMAHVSSIPEAALPVSLGAASNAPRFATSGGSASEDRSSCGPSSQQLDRRCADVAASTPSRADGIELTGQRRSEPEVSPFTPCHYPSKTLYYQHPQQQPYGYGVHARPYPLQQHHQQAYVYGGYPSHNYPAMPPQQGYYAQITAPPKQQQQYYAPPAPNSSLAMLGSAADGAPSRTFAEVAYASMPPPAQAPYMASAGAMMGPYSYLPMPPMAHYAGVALGSFADVQSATQRQTSGNVAAHVQHTQALAVVAADPTPAAAACALGKPTKAKSQHADPPQQHHQSAKKVAAPDSVSSLASTLTTASKAGTQSVSTVTRTSAALKPARSSSKKLPKNQDDARFHVNRDAPVRLFVVVKRKREGQRYACALTPEEVPVGSHMLVEGDRGADIGEVVRHVSMEQMARDCAIVERLRQRAVERMPGGKEGIVGNAHDDAANAGLDEADLPHLTGEAAREYVMSLKTWPWLIGPATAEDMASLGPQLEAEKQAYATAKPIVQQFIENRYLQRVARNEAALAAAAATAEGSKTADAVAAVAEQSGECSADHASTDDGDRRRNVTPLSVEELKMLELSREVTLLDCEYQFTREKITLYVSRPSRNIFVDFRSMQRKLFRTFRCRIWIAYMDEVTHDKDAPESFVFVPSPSTPFAAAAPTRGDAKDTKDVV</sequence>
<feature type="domain" description="PSP1 C-terminal" evidence="2">
    <location>
        <begin position="825"/>
        <end position="916"/>
    </location>
</feature>
<dbReference type="OMA" id="CRIWIAY"/>
<feature type="compositionally biased region" description="Low complexity" evidence="1">
    <location>
        <begin position="174"/>
        <end position="185"/>
    </location>
</feature>
<dbReference type="Proteomes" id="UP000008153">
    <property type="component" value="Chromosome 33"/>
</dbReference>
<dbReference type="GeneID" id="5072258"/>
<dbReference type="InterPro" id="IPR007557">
    <property type="entry name" value="PSP1_C"/>
</dbReference>
<proteinExistence type="predicted"/>
<reference evidence="3 4" key="2">
    <citation type="journal article" date="2011" name="Genome Res.">
        <title>Chromosome and gene copy number variation allow major structural change between species and strains of Leishmania.</title>
        <authorList>
            <person name="Rogers M.B."/>
            <person name="Hilley J.D."/>
            <person name="Dickens N.J."/>
            <person name="Wilkes J."/>
            <person name="Bates P.A."/>
            <person name="Depledge D.P."/>
            <person name="Harris D."/>
            <person name="Her Y."/>
            <person name="Herzyk P."/>
            <person name="Imamura H."/>
            <person name="Otto T.D."/>
            <person name="Sanders M."/>
            <person name="Seeger K."/>
            <person name="Dujardin J.C."/>
            <person name="Berriman M."/>
            <person name="Smith D.F."/>
            <person name="Hertz-Fowler C."/>
            <person name="Mottram J.C."/>
        </authorList>
    </citation>
    <scope>NUCLEOTIDE SEQUENCE [LARGE SCALE GENOMIC DNA]</scope>
    <source>
        <strain evidence="3 4">JPCM5</strain>
    </source>
</reference>
<dbReference type="RefSeq" id="XP_001468185.1">
    <property type="nucleotide sequence ID" value="XM_001468148.1"/>
</dbReference>
<keyword evidence="4" id="KW-1185">Reference proteome</keyword>
<dbReference type="PROSITE" id="PS51411">
    <property type="entry name" value="PSP1_C"/>
    <property type="match status" value="1"/>
</dbReference>
<feature type="region of interest" description="Disordered" evidence="1">
    <location>
        <begin position="319"/>
        <end position="374"/>
    </location>
</feature>
<dbReference type="KEGG" id="lif:LINJ_33_1070"/>
<feature type="compositionally biased region" description="Low complexity" evidence="1">
    <location>
        <begin position="589"/>
        <end position="599"/>
    </location>
</feature>
<organism evidence="3 4">
    <name type="scientific">Leishmania infantum</name>
    <dbReference type="NCBI Taxonomy" id="5671"/>
    <lineage>
        <taxon>Eukaryota</taxon>
        <taxon>Discoba</taxon>
        <taxon>Euglenozoa</taxon>
        <taxon>Kinetoplastea</taxon>
        <taxon>Metakinetoplastina</taxon>
        <taxon>Trypanosomatida</taxon>
        <taxon>Trypanosomatidae</taxon>
        <taxon>Leishmaniinae</taxon>
        <taxon>Leishmania</taxon>
    </lineage>
</organism>
<gene>
    <name evidence="3" type="ORF">LINJ_33_1070</name>
</gene>
<dbReference type="PANTHER" id="PTHR43830:SF17">
    <property type="entry name" value="PSP1 C-TERMINAL DOMAIN-CONTAINING PROTEIN"/>
    <property type="match status" value="1"/>
</dbReference>
<feature type="region of interest" description="Disordered" evidence="1">
    <location>
        <begin position="43"/>
        <end position="218"/>
    </location>
</feature>
<dbReference type="InParanoid" id="A4I8W6"/>
<evidence type="ECO:0000313" key="3">
    <source>
        <dbReference type="EMBL" id="CAM71266.1"/>
    </source>
</evidence>
<dbReference type="eggNOG" id="ENOG502SAVX">
    <property type="taxonomic scope" value="Eukaryota"/>
</dbReference>
<evidence type="ECO:0000259" key="2">
    <source>
        <dbReference type="PROSITE" id="PS51411"/>
    </source>
</evidence>
<feature type="compositionally biased region" description="Polar residues" evidence="1">
    <location>
        <begin position="71"/>
        <end position="87"/>
    </location>
</feature>
<evidence type="ECO:0000313" key="4">
    <source>
        <dbReference type="Proteomes" id="UP000008153"/>
    </source>
</evidence>
<feature type="compositionally biased region" description="Low complexity" evidence="1">
    <location>
        <begin position="95"/>
        <end position="111"/>
    </location>
</feature>